<reference evidence="6 7" key="1">
    <citation type="journal article" date="2013" name="Int. J. Syst. Evol. Microbiol.">
        <title>Marinoscillum luteum sp. nov., isolated from marine sediment.</title>
        <authorList>
            <person name="Cha I.T."/>
            <person name="Park S.J."/>
            <person name="Kim S.J."/>
            <person name="Kim J.G."/>
            <person name="Jung M.Y."/>
            <person name="Shin K.S."/>
            <person name="Kwon K.K."/>
            <person name="Yang S.H."/>
            <person name="Seo Y.S."/>
            <person name="Rhee S.K."/>
        </authorList>
    </citation>
    <scope>NUCLEOTIDE SEQUENCE [LARGE SCALE GENOMIC DNA]</scope>
    <source>
        <strain evidence="6 7">KCTC 23939</strain>
    </source>
</reference>
<gene>
    <name evidence="6" type="primary">ccsA</name>
    <name evidence="6" type="ORF">ACHKAR_17245</name>
</gene>
<dbReference type="PANTHER" id="PTHR43653:SF1">
    <property type="entry name" value="CYTOCHROME C-TYPE BIOGENESIS PROTEIN CCMF"/>
    <property type="match status" value="1"/>
</dbReference>
<dbReference type="InterPro" id="IPR032523">
    <property type="entry name" value="CcmF_C"/>
</dbReference>
<evidence type="ECO:0000259" key="5">
    <source>
        <dbReference type="Pfam" id="PF16327"/>
    </source>
</evidence>
<feature type="transmembrane region" description="Helical" evidence="3">
    <location>
        <begin position="12"/>
        <end position="29"/>
    </location>
</feature>
<dbReference type="PANTHER" id="PTHR43653">
    <property type="entry name" value="CYTOCHROME C ASSEMBLY PROTEIN-RELATED"/>
    <property type="match status" value="1"/>
</dbReference>
<accession>A0ABW7NC57</accession>
<keyword evidence="3" id="KW-1133">Transmembrane helix</keyword>
<dbReference type="Pfam" id="PF01578">
    <property type="entry name" value="Cytochrom_C_asm"/>
    <property type="match status" value="1"/>
</dbReference>
<feature type="transmembrane region" description="Helical" evidence="3">
    <location>
        <begin position="125"/>
        <end position="146"/>
    </location>
</feature>
<dbReference type="PRINTS" id="PR01410">
    <property type="entry name" value="CCBIOGENESIS"/>
</dbReference>
<feature type="domain" description="Cytochrome c-type biogenesis protein CcmF C-terminal" evidence="5">
    <location>
        <begin position="336"/>
        <end position="532"/>
    </location>
</feature>
<protein>
    <submittedName>
        <fullName evidence="6">Cytochrome c biogenesis protein CcsA</fullName>
    </submittedName>
</protein>
<organism evidence="6 7">
    <name type="scientific">Marinoscillum luteum</name>
    <dbReference type="NCBI Taxonomy" id="861051"/>
    <lineage>
        <taxon>Bacteria</taxon>
        <taxon>Pseudomonadati</taxon>
        <taxon>Bacteroidota</taxon>
        <taxon>Cytophagia</taxon>
        <taxon>Cytophagales</taxon>
        <taxon>Reichenbachiellaceae</taxon>
        <taxon>Marinoscillum</taxon>
    </lineage>
</organism>
<feature type="transmembrane region" description="Helical" evidence="3">
    <location>
        <begin position="331"/>
        <end position="351"/>
    </location>
</feature>
<dbReference type="RefSeq" id="WP_395418675.1">
    <property type="nucleotide sequence ID" value="NZ_JBIPKE010000019.1"/>
</dbReference>
<evidence type="ECO:0000256" key="1">
    <source>
        <dbReference type="ARBA" id="ARBA00009186"/>
    </source>
</evidence>
<feature type="domain" description="Cytochrome c assembly protein" evidence="4">
    <location>
        <begin position="96"/>
        <end position="315"/>
    </location>
</feature>
<proteinExistence type="inferred from homology"/>
<feature type="transmembrane region" description="Helical" evidence="3">
    <location>
        <begin position="422"/>
        <end position="442"/>
    </location>
</feature>
<comment type="caution">
    <text evidence="6">The sequence shown here is derived from an EMBL/GenBank/DDBJ whole genome shotgun (WGS) entry which is preliminary data.</text>
</comment>
<keyword evidence="7" id="KW-1185">Reference proteome</keyword>
<feature type="transmembrane region" description="Helical" evidence="3">
    <location>
        <begin position="478"/>
        <end position="498"/>
    </location>
</feature>
<dbReference type="EMBL" id="JBIPKE010000019">
    <property type="protein sequence ID" value="MFH6985201.1"/>
    <property type="molecule type" value="Genomic_DNA"/>
</dbReference>
<evidence type="ECO:0000313" key="7">
    <source>
        <dbReference type="Proteomes" id="UP001610063"/>
    </source>
</evidence>
<feature type="transmembrane region" description="Helical" evidence="3">
    <location>
        <begin position="371"/>
        <end position="389"/>
    </location>
</feature>
<feature type="transmembrane region" description="Helical" evidence="3">
    <location>
        <begin position="804"/>
        <end position="824"/>
    </location>
</feature>
<name>A0ABW7NC57_9BACT</name>
<feature type="transmembrane region" description="Helical" evidence="3">
    <location>
        <begin position="228"/>
        <end position="248"/>
    </location>
</feature>
<dbReference type="InterPro" id="IPR002541">
    <property type="entry name" value="Cyt_c_assembly"/>
</dbReference>
<feature type="transmembrane region" description="Helical" evidence="3">
    <location>
        <begin position="197"/>
        <end position="216"/>
    </location>
</feature>
<dbReference type="InterPro" id="IPR003567">
    <property type="entry name" value="Cyt_c_biogenesis"/>
</dbReference>
<feature type="transmembrane region" description="Helical" evidence="3">
    <location>
        <begin position="100"/>
        <end position="118"/>
    </location>
</feature>
<dbReference type="Proteomes" id="UP001610063">
    <property type="component" value="Unassembled WGS sequence"/>
</dbReference>
<feature type="transmembrane region" description="Helical" evidence="3">
    <location>
        <begin position="292"/>
        <end position="311"/>
    </location>
</feature>
<feature type="transmembrane region" description="Helical" evidence="3">
    <location>
        <begin position="268"/>
        <end position="285"/>
    </location>
</feature>
<feature type="transmembrane region" description="Helical" evidence="3">
    <location>
        <begin position="510"/>
        <end position="530"/>
    </location>
</feature>
<evidence type="ECO:0000259" key="4">
    <source>
        <dbReference type="Pfam" id="PF01578"/>
    </source>
</evidence>
<keyword evidence="3" id="KW-0472">Membrane</keyword>
<keyword evidence="3" id="KW-0812">Transmembrane</keyword>
<evidence type="ECO:0000256" key="2">
    <source>
        <dbReference type="ARBA" id="ARBA00022748"/>
    </source>
</evidence>
<dbReference type="Pfam" id="PF16327">
    <property type="entry name" value="CcmF_C"/>
    <property type="match status" value="1"/>
</dbReference>
<sequence>MIHYFPGNLGHLLVILAFVSAIVATYAFAKNINDHEQKWTRFAKGAFYVHAIAIFSIVITLFVMISGHMFEYHYVYNYTSKFLPPYYQVSSFWNGQEGSFLLWMFWNAVLGLILIHTNKSWRPSLMAVFTFTQVFLVSMIMGVVIFDVKIGSSPFILLRDVVSDAIFRIQPDFIPEDGRGLNPLLQNYWMVIHPPTLFLGFATTVIPFAYAIAGLITGKYKEWIRPALPWAQFSAAVLGVGILMGAYWAYETLNFGGYWNWDPVENAIYVPWLVMVAGIHTMIAFKKSDAALKASIILILSTYVLIVYSTFLTRSGVLGNASVHSFTDLGLSGQLLIYLFVFTGLSIFLAVRAWKNIPESKEETSAYSREFWIFMGATVLSLMAFQVIIPTSIPVWNEIVEAFGGTSNMAPPADQVGFYTQFQLYFAILLAVLSGTGQFFWWKKIDSKKLKQELTVPVMLSLMVTALIFILAKVQNIWYLLLLTASVYSIFANGKILISVARSNIKLSGGSIAHIGVAMMLIGILFSSGYSKILSKNNTGLLWSKEFPDEVNQNNLLLFLNEPRQMAGYSLNYKGLRKLTKNSGYVDINDIAGAISPLQLVMGNDSRSSTDVAIKKGDTIAIINPENSYFEIEYSKLDGSKFTLFPRVQINETMDMIVYSPDISRTLKADLYTHVRTFPDPEQTVEWSEIQEITVTPGDQFFINDYVARFIDMVPVSRIEGVEMGPSDVAVKAIIEIEGEQKTYTAEPIYIIKDKMAGRIPDVVSDLASRITIQSIRPEENSFVFGLSTTQKDWIIIEAVEKPWINILWSGTLLLVIGFGIAINRRYTEFKKMRDKGME</sequence>
<feature type="transmembrane region" description="Helical" evidence="3">
    <location>
        <begin position="454"/>
        <end position="472"/>
    </location>
</feature>
<keyword evidence="2" id="KW-0201">Cytochrome c-type biogenesis</keyword>
<evidence type="ECO:0000256" key="3">
    <source>
        <dbReference type="SAM" id="Phobius"/>
    </source>
</evidence>
<evidence type="ECO:0000313" key="6">
    <source>
        <dbReference type="EMBL" id="MFH6985201.1"/>
    </source>
</evidence>
<comment type="similarity">
    <text evidence="1">Belongs to the CcmF/CycK/Ccl1/NrfE/CcsA family.</text>
</comment>
<feature type="transmembrane region" description="Helical" evidence="3">
    <location>
        <begin position="49"/>
        <end position="70"/>
    </location>
</feature>